<comment type="caution">
    <text evidence="1">The sequence shown here is derived from an EMBL/GenBank/DDBJ whole genome shotgun (WGS) entry which is preliminary data.</text>
</comment>
<dbReference type="AlphaFoldDB" id="A0A5N6Q671"/>
<sequence>MMNEGDIFPKRGRVGKDLNDCTNVRIWGKGRARDGFPSYYSLLRVEWGCYHTGMGVGQWIGNNMGWVGKDIQHNLNGMAYFKGWCWVKHLGGWGYCTGMRMMIVNIYGGIHMLLSVQVWFKEIINTGLGSWAYIFRFSMIIWDWVRCYNYWIHDFYGQSGSGDFVSWIEGRMQQVDKNWLFIWSGGLLCATWAGDWTACRDQSMGDCWVKVYWCIDWVVSQTKGFCWVMGSFYGKFIRAQMVQFWWVNLGWLLDFLVGDFVTCCNRQVYADFYSDLWWAWPTGVSEKPVRTDRGANTRLGRQSAWYAGTDQLRKWLAGWLLRFSNRNAGAAIRPGWLGCRKRWAANWQGWPADALEDRSWWLHLGLMGGCYYVYVKTRWAMMCYDLVDFGAVMSDRTNMGADSAICLVVCGQFGLYDYGDSPGYRRRGAVPAWYVRLGKDSVVGPVQHSNRINCSVNGADWLGSWAGLPAAWLGRPTDFLGQTVDWLSRPVARHECAGGPVGWTEGCLGLL</sequence>
<evidence type="ECO:0000313" key="1">
    <source>
        <dbReference type="EMBL" id="KAD7479451.1"/>
    </source>
</evidence>
<dbReference type="Proteomes" id="UP000326396">
    <property type="component" value="Linkage Group LG1"/>
</dbReference>
<name>A0A5N6Q671_9ASTR</name>
<evidence type="ECO:0000313" key="2">
    <source>
        <dbReference type="Proteomes" id="UP000326396"/>
    </source>
</evidence>
<protein>
    <submittedName>
        <fullName evidence="1">Uncharacterized protein</fullName>
    </submittedName>
</protein>
<accession>A0A5N6Q671</accession>
<proteinExistence type="predicted"/>
<reference evidence="1 2" key="1">
    <citation type="submission" date="2019-05" db="EMBL/GenBank/DDBJ databases">
        <title>Mikania micrantha, genome provides insights into the molecular mechanism of rapid growth.</title>
        <authorList>
            <person name="Liu B."/>
        </authorList>
    </citation>
    <scope>NUCLEOTIDE SEQUENCE [LARGE SCALE GENOMIC DNA]</scope>
    <source>
        <strain evidence="1">NLD-2019</strain>
        <tissue evidence="1">Leaf</tissue>
    </source>
</reference>
<keyword evidence="2" id="KW-1185">Reference proteome</keyword>
<organism evidence="1 2">
    <name type="scientific">Mikania micrantha</name>
    <name type="common">bitter vine</name>
    <dbReference type="NCBI Taxonomy" id="192012"/>
    <lineage>
        <taxon>Eukaryota</taxon>
        <taxon>Viridiplantae</taxon>
        <taxon>Streptophyta</taxon>
        <taxon>Embryophyta</taxon>
        <taxon>Tracheophyta</taxon>
        <taxon>Spermatophyta</taxon>
        <taxon>Magnoliopsida</taxon>
        <taxon>eudicotyledons</taxon>
        <taxon>Gunneridae</taxon>
        <taxon>Pentapetalae</taxon>
        <taxon>asterids</taxon>
        <taxon>campanulids</taxon>
        <taxon>Asterales</taxon>
        <taxon>Asteraceae</taxon>
        <taxon>Asteroideae</taxon>
        <taxon>Heliantheae alliance</taxon>
        <taxon>Eupatorieae</taxon>
        <taxon>Mikania</taxon>
    </lineage>
</organism>
<gene>
    <name evidence="1" type="ORF">E3N88_02587</name>
</gene>
<dbReference type="EMBL" id="SZYD01000001">
    <property type="protein sequence ID" value="KAD7479451.1"/>
    <property type="molecule type" value="Genomic_DNA"/>
</dbReference>